<keyword evidence="1" id="KW-0614">Plasmid</keyword>
<accession>A0A482ETC5</accession>
<name>A0A482ETC5_SALSP</name>
<geneLocation type="plasmid" evidence="1">
    <name>pSa1423-160k</name>
</geneLocation>
<dbReference type="AlphaFoldDB" id="A0A482ETC5"/>
<reference evidence="1" key="1">
    <citation type="submission" date="2019-01" db="EMBL/GenBank/DDBJ databases">
        <title>Salmonella strain 1423 plasmid sequences.</title>
        <authorList>
            <person name="Chen K."/>
            <person name="Chen S."/>
        </authorList>
    </citation>
    <scope>NUCLEOTIDE SEQUENCE</scope>
    <source>
        <strain evidence="1">Sa1423</strain>
        <plasmid evidence="1">pSa1423-160k</plasmid>
    </source>
</reference>
<sequence length="84" mass="9546">MQKQYRQFCVTLSECLFYQRRTASRALCRMQSARKMMPRSGCDGESMGGGQMRLMACRYQARRAGVIAEGGKITTPLLFVSRRA</sequence>
<organism evidence="1">
    <name type="scientific">Salmonella sp</name>
    <dbReference type="NCBI Taxonomy" id="599"/>
    <lineage>
        <taxon>Bacteria</taxon>
        <taxon>Pseudomonadati</taxon>
        <taxon>Pseudomonadota</taxon>
        <taxon>Gammaproteobacteria</taxon>
        <taxon>Enterobacterales</taxon>
        <taxon>Enterobacteriaceae</taxon>
        <taxon>Salmonella</taxon>
    </lineage>
</organism>
<gene>
    <name evidence="1" type="ORF">NNIBIDOC_00128</name>
</gene>
<dbReference type="EMBL" id="MK356558">
    <property type="protein sequence ID" value="QBM91457.1"/>
    <property type="molecule type" value="Genomic_DNA"/>
</dbReference>
<evidence type="ECO:0000313" key="1">
    <source>
        <dbReference type="EMBL" id="QBM91457.1"/>
    </source>
</evidence>
<protein>
    <submittedName>
        <fullName evidence="1">Uncharacterized protein</fullName>
    </submittedName>
</protein>
<proteinExistence type="predicted"/>